<dbReference type="GO" id="GO:0016491">
    <property type="term" value="F:oxidoreductase activity"/>
    <property type="evidence" value="ECO:0007669"/>
    <property type="project" value="UniProtKB-KW"/>
</dbReference>
<evidence type="ECO:0000259" key="5">
    <source>
        <dbReference type="Pfam" id="PF00890"/>
    </source>
</evidence>
<protein>
    <submittedName>
        <fullName evidence="6">Flavocytochrome c</fullName>
    </submittedName>
</protein>
<reference evidence="6" key="2">
    <citation type="submission" date="2020-09" db="EMBL/GenBank/DDBJ databases">
        <authorList>
            <person name="Sun Q."/>
            <person name="Zhou Y."/>
        </authorList>
    </citation>
    <scope>NUCLEOTIDE SEQUENCE</scope>
    <source>
        <strain evidence="6">CGMCC 1.15360</strain>
    </source>
</reference>
<dbReference type="GO" id="GO:0008202">
    <property type="term" value="P:steroid metabolic process"/>
    <property type="evidence" value="ECO:0007669"/>
    <property type="project" value="UniProtKB-ARBA"/>
</dbReference>
<keyword evidence="4" id="KW-0560">Oxidoreductase</keyword>
<comment type="cofactor">
    <cofactor evidence="1">
        <name>FAD</name>
        <dbReference type="ChEBI" id="CHEBI:57692"/>
    </cofactor>
</comment>
<dbReference type="InterPro" id="IPR027477">
    <property type="entry name" value="Succ_DH/fumarate_Rdtase_cat_sf"/>
</dbReference>
<dbReference type="OrthoDB" id="3178130at2"/>
<evidence type="ECO:0000313" key="7">
    <source>
        <dbReference type="Proteomes" id="UP000612349"/>
    </source>
</evidence>
<dbReference type="InterPro" id="IPR050315">
    <property type="entry name" value="FAD-oxidoreductase_2"/>
</dbReference>
<dbReference type="SUPFAM" id="SSF51905">
    <property type="entry name" value="FAD/NAD(P)-binding domain"/>
    <property type="match status" value="1"/>
</dbReference>
<name>A0A916Z7V5_9SPHN</name>
<evidence type="ECO:0000256" key="2">
    <source>
        <dbReference type="ARBA" id="ARBA00022630"/>
    </source>
</evidence>
<dbReference type="Proteomes" id="UP000612349">
    <property type="component" value="Unassembled WGS sequence"/>
</dbReference>
<evidence type="ECO:0000313" key="6">
    <source>
        <dbReference type="EMBL" id="GGD80167.1"/>
    </source>
</evidence>
<dbReference type="Gene3D" id="3.50.50.60">
    <property type="entry name" value="FAD/NAD(P)-binding domain"/>
    <property type="match status" value="1"/>
</dbReference>
<sequence length="477" mass="50943">MDYDYDVIVVGGGGAGMTAAIVAHDAGASVMILEADEKLGGATWLSGGVIYAAGTSVQKAQGIEDSPQAMYDYIMTLNAWQTRPDIIRTFANRSAEAVEWMVSLGAEYEWVVKSGVDTVPRGHCTKGSGYTIGEILKNEVGARGIETALKTRVERLLVEDGRVCGVHADGVDLKAKAVVLTTGGLGNSPTMRAKYFPSVAQHGDIVYAVHDDAPFILGDGIKLGEQVGAEITGIDTGLVLPSAALVPKSVEAFLPPWMMLVNDDGHRFMPENAPYAVSGYLINEQPRAHAWGIFDEKTMVEGSQDKRFSDPYHTGEVSQTWDEDLIRKHVKTGRIKQADTLDDLADMIGVNRLALRSTAARYNEDARSGVDTEWEKNAPKHFPIDKAPFFAVEVRASVIGQTSAGVDIDATTRVRDCNGKIIPGLFAAGETVGCIQGKRYSGGGMGVGNALTFGRIAGEETAKEVLANDPLPGLTPA</sequence>
<dbReference type="PANTHER" id="PTHR43400">
    <property type="entry name" value="FUMARATE REDUCTASE"/>
    <property type="match status" value="1"/>
</dbReference>
<dbReference type="PANTHER" id="PTHR43400:SF10">
    <property type="entry name" value="3-OXOSTEROID 1-DEHYDROGENASE"/>
    <property type="match status" value="1"/>
</dbReference>
<organism evidence="6 7">
    <name type="scientific">Croceicoccus mobilis</name>
    <dbReference type="NCBI Taxonomy" id="1703339"/>
    <lineage>
        <taxon>Bacteria</taxon>
        <taxon>Pseudomonadati</taxon>
        <taxon>Pseudomonadota</taxon>
        <taxon>Alphaproteobacteria</taxon>
        <taxon>Sphingomonadales</taxon>
        <taxon>Erythrobacteraceae</taxon>
        <taxon>Croceicoccus</taxon>
    </lineage>
</organism>
<keyword evidence="3" id="KW-0274">FAD</keyword>
<gene>
    <name evidence="6" type="ORF">GCM10010990_32590</name>
</gene>
<dbReference type="InterPro" id="IPR003953">
    <property type="entry name" value="FAD-dep_OxRdtase_2_FAD-bd"/>
</dbReference>
<keyword evidence="7" id="KW-1185">Reference proteome</keyword>
<dbReference type="PRINTS" id="PR00368">
    <property type="entry name" value="FADPNR"/>
</dbReference>
<feature type="domain" description="FAD-dependent oxidoreductase 2 FAD-binding" evidence="5">
    <location>
        <begin position="6"/>
        <end position="447"/>
    </location>
</feature>
<dbReference type="InterPro" id="IPR036188">
    <property type="entry name" value="FAD/NAD-bd_sf"/>
</dbReference>
<comment type="caution">
    <text evidence="6">The sequence shown here is derived from an EMBL/GenBank/DDBJ whole genome shotgun (WGS) entry which is preliminary data.</text>
</comment>
<dbReference type="Pfam" id="PF00890">
    <property type="entry name" value="FAD_binding_2"/>
    <property type="match status" value="1"/>
</dbReference>
<dbReference type="AlphaFoldDB" id="A0A916Z7V5"/>
<proteinExistence type="predicted"/>
<dbReference type="RefSeq" id="WP_066770859.1">
    <property type="nucleotide sequence ID" value="NZ_BMIP01000009.1"/>
</dbReference>
<evidence type="ECO:0000256" key="1">
    <source>
        <dbReference type="ARBA" id="ARBA00001974"/>
    </source>
</evidence>
<dbReference type="Gene3D" id="3.90.700.10">
    <property type="entry name" value="Succinate dehydrogenase/fumarate reductase flavoprotein, catalytic domain"/>
    <property type="match status" value="1"/>
</dbReference>
<keyword evidence="2" id="KW-0285">Flavoprotein</keyword>
<dbReference type="EMBL" id="BMIP01000009">
    <property type="protein sequence ID" value="GGD80167.1"/>
    <property type="molecule type" value="Genomic_DNA"/>
</dbReference>
<evidence type="ECO:0000256" key="3">
    <source>
        <dbReference type="ARBA" id="ARBA00022827"/>
    </source>
</evidence>
<dbReference type="SUPFAM" id="SSF56425">
    <property type="entry name" value="Succinate dehydrogenase/fumarate reductase flavoprotein, catalytic domain"/>
    <property type="match status" value="1"/>
</dbReference>
<evidence type="ECO:0000256" key="4">
    <source>
        <dbReference type="ARBA" id="ARBA00023002"/>
    </source>
</evidence>
<reference evidence="6" key="1">
    <citation type="journal article" date="2014" name="Int. J. Syst. Evol. Microbiol.">
        <title>Complete genome sequence of Corynebacterium casei LMG S-19264T (=DSM 44701T), isolated from a smear-ripened cheese.</title>
        <authorList>
            <consortium name="US DOE Joint Genome Institute (JGI-PGF)"/>
            <person name="Walter F."/>
            <person name="Albersmeier A."/>
            <person name="Kalinowski J."/>
            <person name="Ruckert C."/>
        </authorList>
    </citation>
    <scope>NUCLEOTIDE SEQUENCE</scope>
    <source>
        <strain evidence="6">CGMCC 1.15360</strain>
    </source>
</reference>
<accession>A0A916Z7V5</accession>